<evidence type="ECO:0000256" key="8">
    <source>
        <dbReference type="RuleBase" id="RU361177"/>
    </source>
</evidence>
<evidence type="ECO:0000256" key="9">
    <source>
        <dbReference type="SAM" id="SignalP"/>
    </source>
</evidence>
<keyword evidence="3 8" id="KW-0285">Flavoprotein</keyword>
<keyword evidence="7 8" id="KW-0503">Monooxygenase</keyword>
<evidence type="ECO:0000313" key="11">
    <source>
        <dbReference type="Proteomes" id="UP001153954"/>
    </source>
</evidence>
<dbReference type="Gene3D" id="3.50.50.60">
    <property type="entry name" value="FAD/NAD(P)-binding domain"/>
    <property type="match status" value="2"/>
</dbReference>
<reference evidence="10" key="1">
    <citation type="submission" date="2022-03" db="EMBL/GenBank/DDBJ databases">
        <authorList>
            <person name="Tunstrom K."/>
        </authorList>
    </citation>
    <scope>NUCLEOTIDE SEQUENCE</scope>
</reference>
<dbReference type="SUPFAM" id="SSF51905">
    <property type="entry name" value="FAD/NAD(P)-binding domain"/>
    <property type="match status" value="2"/>
</dbReference>
<dbReference type="Pfam" id="PF00743">
    <property type="entry name" value="FMO-like"/>
    <property type="match status" value="2"/>
</dbReference>
<dbReference type="InterPro" id="IPR050346">
    <property type="entry name" value="FMO-like"/>
</dbReference>
<feature type="signal peptide" evidence="9">
    <location>
        <begin position="1"/>
        <end position="16"/>
    </location>
</feature>
<keyword evidence="5" id="KW-0521">NADP</keyword>
<evidence type="ECO:0000256" key="4">
    <source>
        <dbReference type="ARBA" id="ARBA00022827"/>
    </source>
</evidence>
<dbReference type="EC" id="1.-.-.-" evidence="8"/>
<proteinExistence type="inferred from homology"/>
<keyword evidence="4 8" id="KW-0274">FAD</keyword>
<evidence type="ECO:0000256" key="3">
    <source>
        <dbReference type="ARBA" id="ARBA00022630"/>
    </source>
</evidence>
<keyword evidence="11" id="KW-1185">Reference proteome</keyword>
<evidence type="ECO:0000256" key="2">
    <source>
        <dbReference type="ARBA" id="ARBA00009183"/>
    </source>
</evidence>
<comment type="similarity">
    <text evidence="2 8">Belongs to the FMO family.</text>
</comment>
<organism evidence="10 11">
    <name type="scientific">Euphydryas editha</name>
    <name type="common">Edith's checkerspot</name>
    <dbReference type="NCBI Taxonomy" id="104508"/>
    <lineage>
        <taxon>Eukaryota</taxon>
        <taxon>Metazoa</taxon>
        <taxon>Ecdysozoa</taxon>
        <taxon>Arthropoda</taxon>
        <taxon>Hexapoda</taxon>
        <taxon>Insecta</taxon>
        <taxon>Pterygota</taxon>
        <taxon>Neoptera</taxon>
        <taxon>Endopterygota</taxon>
        <taxon>Lepidoptera</taxon>
        <taxon>Glossata</taxon>
        <taxon>Ditrysia</taxon>
        <taxon>Papilionoidea</taxon>
        <taxon>Nymphalidae</taxon>
        <taxon>Nymphalinae</taxon>
        <taxon>Euphydryas</taxon>
    </lineage>
</organism>
<gene>
    <name evidence="10" type="ORF">EEDITHA_LOCUS20225</name>
</gene>
<keyword evidence="6 8" id="KW-0560">Oxidoreductase</keyword>
<dbReference type="InterPro" id="IPR000960">
    <property type="entry name" value="Flavin_mOase"/>
</dbReference>
<dbReference type="GO" id="GO:0050661">
    <property type="term" value="F:NADP binding"/>
    <property type="evidence" value="ECO:0007669"/>
    <property type="project" value="InterPro"/>
</dbReference>
<evidence type="ECO:0000256" key="6">
    <source>
        <dbReference type="ARBA" id="ARBA00023002"/>
    </source>
</evidence>
<dbReference type="Proteomes" id="UP001153954">
    <property type="component" value="Unassembled WGS sequence"/>
</dbReference>
<accession>A0AAU9V740</accession>
<dbReference type="InterPro" id="IPR020946">
    <property type="entry name" value="Flavin_mOase-like"/>
</dbReference>
<dbReference type="EMBL" id="CAKOGL010000029">
    <property type="protein sequence ID" value="CAH2106038.1"/>
    <property type="molecule type" value="Genomic_DNA"/>
</dbReference>
<evidence type="ECO:0000313" key="10">
    <source>
        <dbReference type="EMBL" id="CAH2106038.1"/>
    </source>
</evidence>
<dbReference type="GO" id="GO:0004499">
    <property type="term" value="F:N,N-dimethylaniline monooxygenase activity"/>
    <property type="evidence" value="ECO:0007669"/>
    <property type="project" value="InterPro"/>
</dbReference>
<evidence type="ECO:0000256" key="1">
    <source>
        <dbReference type="ARBA" id="ARBA00001974"/>
    </source>
</evidence>
<dbReference type="FunFam" id="3.50.50.60:FF:000138">
    <property type="entry name" value="Flavin-containing monooxygenase"/>
    <property type="match status" value="1"/>
</dbReference>
<sequence>MRVCVVGAGAAGLCAARHLLVEPCVTHVDVLEQTSQLGGTWVYTETTGYDDFGLPIHTSMYKSLRTNLPKEVMGFPDFPVPESEKSYLPAKDMLAFLQSYAEKHGVTEHIKFKHHVQLIKPKQGATAELWDVTYKNLITGVTETKEYDYIFVCNGHYNTPFIPDIPGLKQFQGDVMHSHDYRVPDIFEGKKVLVVGGGPSGMDIALEITSVTEKVILSHHVKEVGSVFPSNLTQKPDVEKLDGNTAYFKDGTQEEVDVVFLCTGYQYNFPFLHESCNIVVEDNCVEPLYKHVVNVQHPTMCFIGVPYYVCAFSMFDLQVRYYVRSMNGTFKLPTPNEMMRHWEEEKIDRASRGFTRRQAHMMGPDQGEYYISLSVESGTDPLPPVITAVHNHSSQKFLDNIAGYRNDVYKIIDDENFIYSQLQEKYYASLASEASTETIPSVITKIREESSIRFLNNLQNYRQDVYKIIDNDTYEILSNGKREILC</sequence>
<evidence type="ECO:0000256" key="5">
    <source>
        <dbReference type="ARBA" id="ARBA00022857"/>
    </source>
</evidence>
<dbReference type="AlphaFoldDB" id="A0AAU9V740"/>
<keyword evidence="9" id="KW-0732">Signal</keyword>
<protein>
    <recommendedName>
        <fullName evidence="8">Flavin-containing monooxygenase</fullName>
        <ecNumber evidence="8">1.-.-.-</ecNumber>
    </recommendedName>
</protein>
<dbReference type="InterPro" id="IPR036188">
    <property type="entry name" value="FAD/NAD-bd_sf"/>
</dbReference>
<comment type="cofactor">
    <cofactor evidence="1 8">
        <name>FAD</name>
        <dbReference type="ChEBI" id="CHEBI:57692"/>
    </cofactor>
</comment>
<dbReference type="PANTHER" id="PTHR23023">
    <property type="entry name" value="DIMETHYLANILINE MONOOXYGENASE"/>
    <property type="match status" value="1"/>
</dbReference>
<comment type="caution">
    <text evidence="10">The sequence shown here is derived from an EMBL/GenBank/DDBJ whole genome shotgun (WGS) entry which is preliminary data.</text>
</comment>
<dbReference type="GO" id="GO:0050660">
    <property type="term" value="F:flavin adenine dinucleotide binding"/>
    <property type="evidence" value="ECO:0007669"/>
    <property type="project" value="InterPro"/>
</dbReference>
<feature type="chain" id="PRO_5043762448" description="Flavin-containing monooxygenase" evidence="9">
    <location>
        <begin position="17"/>
        <end position="486"/>
    </location>
</feature>
<evidence type="ECO:0000256" key="7">
    <source>
        <dbReference type="ARBA" id="ARBA00023033"/>
    </source>
</evidence>
<name>A0AAU9V740_EUPED</name>
<dbReference type="PRINTS" id="PR00370">
    <property type="entry name" value="FMOXYGENASE"/>
</dbReference>